<feature type="region of interest" description="Disordered" evidence="1">
    <location>
        <begin position="1"/>
        <end position="28"/>
    </location>
</feature>
<dbReference type="EMBL" id="CP062804">
    <property type="protein sequence ID" value="QOT80703.1"/>
    <property type="molecule type" value="Genomic_DNA"/>
</dbReference>
<evidence type="ECO:0000256" key="1">
    <source>
        <dbReference type="SAM" id="MobiDB-lite"/>
    </source>
</evidence>
<dbReference type="AlphaFoldDB" id="A0A643FQS8"/>
<feature type="region of interest" description="Disordered" evidence="1">
    <location>
        <begin position="56"/>
        <end position="91"/>
    </location>
</feature>
<reference evidence="2 3" key="1">
    <citation type="submission" date="2020-10" db="EMBL/GenBank/DDBJ databases">
        <title>Complete genome sequence of Cupriavidus basilensis CCUG 49340T.</title>
        <authorList>
            <person name="Salva-Serra F."/>
            <person name="Donoso R.A."/>
            <person name="Cho K.H."/>
            <person name="Yoo J.A."/>
            <person name="Lee K."/>
            <person name="Yoon S.-H."/>
            <person name="Perez-Pantoja D."/>
            <person name="Moore E.R.B."/>
        </authorList>
    </citation>
    <scope>NUCLEOTIDE SEQUENCE [LARGE SCALE GENOMIC DNA]</scope>
    <source>
        <strain evidence="3">CCUG 49340</strain>
    </source>
</reference>
<name>A0A643FQS8_9BURK</name>
<protein>
    <submittedName>
        <fullName evidence="2">Uncharacterized protein</fullName>
    </submittedName>
</protein>
<dbReference type="RefSeq" id="WP_150988914.1">
    <property type="nucleotide sequence ID" value="NZ_CP062804.1"/>
</dbReference>
<dbReference type="GeneID" id="98404222"/>
<gene>
    <name evidence="2" type="ORF">F7R26_025110</name>
</gene>
<dbReference type="Proteomes" id="UP000397656">
    <property type="component" value="Chromosome 2"/>
</dbReference>
<organism evidence="2 3">
    <name type="scientific">Cupriavidus basilensis</name>
    <dbReference type="NCBI Taxonomy" id="68895"/>
    <lineage>
        <taxon>Bacteria</taxon>
        <taxon>Pseudomonadati</taxon>
        <taxon>Pseudomonadota</taxon>
        <taxon>Betaproteobacteria</taxon>
        <taxon>Burkholderiales</taxon>
        <taxon>Burkholderiaceae</taxon>
        <taxon>Cupriavidus</taxon>
    </lineage>
</organism>
<accession>A0A643FQS8</accession>
<evidence type="ECO:0000313" key="2">
    <source>
        <dbReference type="EMBL" id="QOT80703.1"/>
    </source>
</evidence>
<evidence type="ECO:0000313" key="3">
    <source>
        <dbReference type="Proteomes" id="UP000397656"/>
    </source>
</evidence>
<sequence>MPSATPNHAINGRSSSESLIDRTADFPDGEMCGKRLCVSRYRPATGLLPPCTVVDRASSETRPEAVQSRHIAPSLRKQKCDQFKRKKRSLW</sequence>
<feature type="compositionally biased region" description="Polar residues" evidence="1">
    <location>
        <begin position="1"/>
        <end position="18"/>
    </location>
</feature>
<proteinExistence type="predicted"/>